<dbReference type="Pfam" id="PF00561">
    <property type="entry name" value="Abhydrolase_1"/>
    <property type="match status" value="1"/>
</dbReference>
<dbReference type="MEROPS" id="S33.001"/>
<evidence type="ECO:0000256" key="11">
    <source>
        <dbReference type="PIRNR" id="PIRNR006431"/>
    </source>
</evidence>
<dbReference type="GO" id="GO:0006508">
    <property type="term" value="P:proteolysis"/>
    <property type="evidence" value="ECO:0007669"/>
    <property type="project" value="UniProtKB-KW"/>
</dbReference>
<evidence type="ECO:0000256" key="4">
    <source>
        <dbReference type="ARBA" id="ARBA00012568"/>
    </source>
</evidence>
<comment type="catalytic activity">
    <reaction evidence="1 11 13">
        <text>Release of N-terminal proline from a peptide.</text>
        <dbReference type="EC" id="3.4.11.5"/>
    </reaction>
</comment>
<dbReference type="PRINTS" id="PR00793">
    <property type="entry name" value="PROAMNOPTASE"/>
</dbReference>
<dbReference type="PIRSF" id="PIRSF006431">
    <property type="entry name" value="Pept_S33"/>
    <property type="match status" value="1"/>
</dbReference>
<evidence type="ECO:0000256" key="3">
    <source>
        <dbReference type="ARBA" id="ARBA00010088"/>
    </source>
</evidence>
<dbReference type="InterPro" id="IPR029058">
    <property type="entry name" value="AB_hydrolase_fold"/>
</dbReference>
<evidence type="ECO:0000256" key="7">
    <source>
        <dbReference type="ARBA" id="ARBA00022490"/>
    </source>
</evidence>
<keyword evidence="7 11" id="KW-0963">Cytoplasm</keyword>
<evidence type="ECO:0000256" key="13">
    <source>
        <dbReference type="RuleBase" id="RU003421"/>
    </source>
</evidence>
<evidence type="ECO:0000259" key="14">
    <source>
        <dbReference type="Pfam" id="PF00561"/>
    </source>
</evidence>
<dbReference type="PANTHER" id="PTHR43722">
    <property type="entry name" value="PROLINE IMINOPEPTIDASE"/>
    <property type="match status" value="1"/>
</dbReference>
<sequence length="328" mass="37646">MRDLYPPIEPYQTGRLTVSNIHTLYYEQVGNPQGIPIVFLHGGPGGGIEPLYRRFFDPSRWRVVLFDQRGSGKSTPHASLEENTTWDLVADIERLREHLGIERWTVFGGSWGSSLALAYSQTHPARCTGLILRGIFMLRKKELDWFYQAGGAHYIFPDAWEKFIAPIPVEERHDMIFAYHKRLTSANPQVRTHAAKAWSVWEATTSKLHQDTSLIKRFVEDNFADAFARIENHYFLNKGFLTTEDQLLHNVNKIRHLPCVIVQGRYDMVCPMITAWDLHLAWQEAEFIVVSNAGHSMTELGIQSALLEATDRFARCQWELTHVSPIKG</sequence>
<dbReference type="InterPro" id="IPR002410">
    <property type="entry name" value="Peptidase_S33"/>
</dbReference>
<dbReference type="eggNOG" id="COG0596">
    <property type="taxonomic scope" value="Bacteria"/>
</dbReference>
<protein>
    <recommendedName>
        <fullName evidence="5 11">Proline iminopeptidase</fullName>
        <shortName evidence="11">PIP</shortName>
        <ecNumber evidence="4 11">3.4.11.5</ecNumber>
    </recommendedName>
    <alternativeName>
        <fullName evidence="10 11">Prolyl aminopeptidase</fullName>
    </alternativeName>
</protein>
<keyword evidence="16" id="KW-1185">Reference proteome</keyword>
<dbReference type="Gene3D" id="3.40.50.1820">
    <property type="entry name" value="alpha/beta hydrolase"/>
    <property type="match status" value="1"/>
</dbReference>
<evidence type="ECO:0000256" key="5">
    <source>
        <dbReference type="ARBA" id="ARBA00021843"/>
    </source>
</evidence>
<gene>
    <name evidence="15" type="ORF">BegalDRAFT_2745</name>
</gene>
<organism evidence="15 16">
    <name type="scientific">Beggiatoa alba B18LD</name>
    <dbReference type="NCBI Taxonomy" id="395493"/>
    <lineage>
        <taxon>Bacteria</taxon>
        <taxon>Pseudomonadati</taxon>
        <taxon>Pseudomonadota</taxon>
        <taxon>Gammaproteobacteria</taxon>
        <taxon>Thiotrichales</taxon>
        <taxon>Thiotrichaceae</taxon>
        <taxon>Beggiatoa</taxon>
    </lineage>
</organism>
<dbReference type="OrthoDB" id="9796770at2"/>
<dbReference type="InterPro" id="IPR000073">
    <property type="entry name" value="AB_hydrolase_1"/>
</dbReference>
<evidence type="ECO:0000256" key="9">
    <source>
        <dbReference type="ARBA" id="ARBA00022801"/>
    </source>
</evidence>
<feature type="active site" description="Nucleophile" evidence="12">
    <location>
        <position position="110"/>
    </location>
</feature>
<dbReference type="Proteomes" id="UP000005744">
    <property type="component" value="Unassembled WGS sequence"/>
</dbReference>
<name>I3CIY7_9GAMM</name>
<evidence type="ECO:0000256" key="8">
    <source>
        <dbReference type="ARBA" id="ARBA00022670"/>
    </source>
</evidence>
<keyword evidence="6 11" id="KW-0031">Aminopeptidase</keyword>
<dbReference type="PANTHER" id="PTHR43722:SF1">
    <property type="entry name" value="PROLINE IMINOPEPTIDASE"/>
    <property type="match status" value="1"/>
</dbReference>
<dbReference type="NCBIfam" id="TIGR01249">
    <property type="entry name" value="pro_imino_pep_1"/>
    <property type="match status" value="1"/>
</dbReference>
<feature type="active site" description="Proton donor" evidence="12">
    <location>
        <position position="295"/>
    </location>
</feature>
<dbReference type="SUPFAM" id="SSF53474">
    <property type="entry name" value="alpha/beta-Hydrolases"/>
    <property type="match status" value="1"/>
</dbReference>
<evidence type="ECO:0000256" key="6">
    <source>
        <dbReference type="ARBA" id="ARBA00022438"/>
    </source>
</evidence>
<accession>I3CIY7</accession>
<dbReference type="InterPro" id="IPR005944">
    <property type="entry name" value="Pro_iminopeptidase"/>
</dbReference>
<keyword evidence="9 11" id="KW-0378">Hydrolase</keyword>
<dbReference type="STRING" id="395493.BegalDRAFT_2745"/>
<evidence type="ECO:0000256" key="2">
    <source>
        <dbReference type="ARBA" id="ARBA00004496"/>
    </source>
</evidence>
<comment type="subcellular location">
    <subcellularLocation>
        <location evidence="2 11">Cytoplasm</location>
    </subcellularLocation>
</comment>
<dbReference type="GO" id="GO:0005737">
    <property type="term" value="C:cytoplasm"/>
    <property type="evidence" value="ECO:0007669"/>
    <property type="project" value="UniProtKB-SubCell"/>
</dbReference>
<comment type="similarity">
    <text evidence="3 11 13">Belongs to the peptidase S33 family.</text>
</comment>
<evidence type="ECO:0000313" key="16">
    <source>
        <dbReference type="Proteomes" id="UP000005744"/>
    </source>
</evidence>
<proteinExistence type="inferred from homology"/>
<dbReference type="AlphaFoldDB" id="I3CIY7"/>
<feature type="active site" evidence="12">
    <location>
        <position position="267"/>
    </location>
</feature>
<evidence type="ECO:0000313" key="15">
    <source>
        <dbReference type="EMBL" id="EIJ43580.1"/>
    </source>
</evidence>
<feature type="domain" description="AB hydrolase-1" evidence="14">
    <location>
        <begin position="36"/>
        <end position="297"/>
    </location>
</feature>
<dbReference type="EMBL" id="JH600070">
    <property type="protein sequence ID" value="EIJ43580.1"/>
    <property type="molecule type" value="Genomic_DNA"/>
</dbReference>
<evidence type="ECO:0000256" key="1">
    <source>
        <dbReference type="ARBA" id="ARBA00001585"/>
    </source>
</evidence>
<dbReference type="HOGENOM" id="CLU_043739_2_2_6"/>
<reference evidence="15 16" key="1">
    <citation type="submission" date="2011-11" db="EMBL/GenBank/DDBJ databases">
        <title>Improved High-Quality Draft sequence of Beggiatoa alba B18lD.</title>
        <authorList>
            <consortium name="US DOE Joint Genome Institute"/>
            <person name="Lucas S."/>
            <person name="Han J."/>
            <person name="Lapidus A."/>
            <person name="Cheng J.-F."/>
            <person name="Goodwin L."/>
            <person name="Pitluck S."/>
            <person name="Peters L."/>
            <person name="Mikhailova N."/>
            <person name="Held B."/>
            <person name="Detter J.C."/>
            <person name="Han C."/>
            <person name="Tapia R."/>
            <person name="Land M."/>
            <person name="Hauser L."/>
            <person name="Kyrpides N."/>
            <person name="Ivanova N."/>
            <person name="Pagani I."/>
            <person name="Samuel K."/>
            <person name="Teske A."/>
            <person name="Mueller J."/>
            <person name="Woyke T."/>
        </authorList>
    </citation>
    <scope>NUCLEOTIDE SEQUENCE [LARGE SCALE GENOMIC DNA]</scope>
    <source>
        <strain evidence="15 16">B18LD</strain>
    </source>
</reference>
<evidence type="ECO:0000256" key="10">
    <source>
        <dbReference type="ARBA" id="ARBA00029605"/>
    </source>
</evidence>
<dbReference type="RefSeq" id="WP_002690873.1">
    <property type="nucleotide sequence ID" value="NZ_JH600070.1"/>
</dbReference>
<keyword evidence="8 11" id="KW-0645">Protease</keyword>
<dbReference type="EC" id="3.4.11.5" evidence="4 11"/>
<dbReference type="GO" id="GO:0004177">
    <property type="term" value="F:aminopeptidase activity"/>
    <property type="evidence" value="ECO:0007669"/>
    <property type="project" value="UniProtKB-UniRule"/>
</dbReference>
<evidence type="ECO:0000256" key="12">
    <source>
        <dbReference type="PIRSR" id="PIRSR006431-1"/>
    </source>
</evidence>